<dbReference type="GO" id="GO:0008360">
    <property type="term" value="P:regulation of cell shape"/>
    <property type="evidence" value="ECO:0007669"/>
    <property type="project" value="UniProtKB-UniRule"/>
</dbReference>
<dbReference type="InterPro" id="IPR038063">
    <property type="entry name" value="Transpep_catalytic_dom"/>
</dbReference>
<keyword evidence="7" id="KW-1133">Transmembrane helix</keyword>
<dbReference type="UniPathway" id="UPA00219"/>
<feature type="active site" description="Nucleophile" evidence="6">
    <location>
        <position position="170"/>
    </location>
</feature>
<feature type="domain" description="L,D-TPase catalytic" evidence="8">
    <location>
        <begin position="75"/>
        <end position="194"/>
    </location>
</feature>
<keyword evidence="3 6" id="KW-0133">Cell shape</keyword>
<dbReference type="EMBL" id="PEYC01000026">
    <property type="protein sequence ID" value="PIS40139.1"/>
    <property type="molecule type" value="Genomic_DNA"/>
</dbReference>
<dbReference type="InterPro" id="IPR005490">
    <property type="entry name" value="LD_TPept_cat_dom"/>
</dbReference>
<dbReference type="PANTHER" id="PTHR30582">
    <property type="entry name" value="L,D-TRANSPEPTIDASE"/>
    <property type="match status" value="1"/>
</dbReference>
<evidence type="ECO:0000256" key="5">
    <source>
        <dbReference type="ARBA" id="ARBA00023316"/>
    </source>
</evidence>
<dbReference type="GO" id="GO:0071555">
    <property type="term" value="P:cell wall organization"/>
    <property type="evidence" value="ECO:0007669"/>
    <property type="project" value="UniProtKB-UniRule"/>
</dbReference>
<comment type="caution">
    <text evidence="9">The sequence shown here is derived from an EMBL/GenBank/DDBJ whole genome shotgun (WGS) entry which is preliminary data.</text>
</comment>
<dbReference type="PANTHER" id="PTHR30582:SF2">
    <property type="entry name" value="L,D-TRANSPEPTIDASE YCIB-RELATED"/>
    <property type="match status" value="1"/>
</dbReference>
<dbReference type="GO" id="GO:0018104">
    <property type="term" value="P:peptidoglycan-protein cross-linking"/>
    <property type="evidence" value="ECO:0007669"/>
    <property type="project" value="TreeGrafter"/>
</dbReference>
<protein>
    <recommendedName>
        <fullName evidence="8">L,D-TPase catalytic domain-containing protein</fullName>
    </recommendedName>
</protein>
<evidence type="ECO:0000256" key="1">
    <source>
        <dbReference type="ARBA" id="ARBA00004752"/>
    </source>
</evidence>
<keyword evidence="5 6" id="KW-0961">Cell wall biogenesis/degradation</keyword>
<keyword evidence="7" id="KW-0472">Membrane</keyword>
<evidence type="ECO:0000259" key="8">
    <source>
        <dbReference type="PROSITE" id="PS52029"/>
    </source>
</evidence>
<evidence type="ECO:0000313" key="9">
    <source>
        <dbReference type="EMBL" id="PIS40139.1"/>
    </source>
</evidence>
<evidence type="ECO:0000256" key="6">
    <source>
        <dbReference type="PROSITE-ProRule" id="PRU01373"/>
    </source>
</evidence>
<dbReference type="GO" id="GO:0016740">
    <property type="term" value="F:transferase activity"/>
    <property type="evidence" value="ECO:0007669"/>
    <property type="project" value="UniProtKB-KW"/>
</dbReference>
<dbReference type="GO" id="GO:0071972">
    <property type="term" value="F:peptidoglycan L,D-transpeptidase activity"/>
    <property type="evidence" value="ECO:0007669"/>
    <property type="project" value="TreeGrafter"/>
</dbReference>
<dbReference type="AlphaFoldDB" id="A0A2H0YPC6"/>
<evidence type="ECO:0000256" key="2">
    <source>
        <dbReference type="ARBA" id="ARBA00022679"/>
    </source>
</evidence>
<dbReference type="SUPFAM" id="SSF141523">
    <property type="entry name" value="L,D-transpeptidase catalytic domain-like"/>
    <property type="match status" value="1"/>
</dbReference>
<dbReference type="GO" id="GO:0005576">
    <property type="term" value="C:extracellular region"/>
    <property type="evidence" value="ECO:0007669"/>
    <property type="project" value="TreeGrafter"/>
</dbReference>
<name>A0A2H0YPC6_9BACT</name>
<keyword evidence="4 6" id="KW-0573">Peptidoglycan synthesis</keyword>
<comment type="pathway">
    <text evidence="1 6">Cell wall biogenesis; peptidoglycan biosynthesis.</text>
</comment>
<evidence type="ECO:0000313" key="10">
    <source>
        <dbReference type="Proteomes" id="UP000231472"/>
    </source>
</evidence>
<feature type="transmembrane region" description="Helical" evidence="7">
    <location>
        <begin position="12"/>
        <end position="30"/>
    </location>
</feature>
<organism evidence="9 10">
    <name type="scientific">Candidatus Nealsonbacteria bacterium CG08_land_8_20_14_0_20_36_22</name>
    <dbReference type="NCBI Taxonomy" id="1974704"/>
    <lineage>
        <taxon>Bacteria</taxon>
        <taxon>Candidatus Nealsoniibacteriota</taxon>
    </lineage>
</organism>
<dbReference type="Proteomes" id="UP000231472">
    <property type="component" value="Unassembled WGS sequence"/>
</dbReference>
<keyword evidence="7" id="KW-0812">Transmembrane</keyword>
<proteinExistence type="predicted"/>
<dbReference type="Gene3D" id="2.40.440.10">
    <property type="entry name" value="L,D-transpeptidase catalytic domain-like"/>
    <property type="match status" value="1"/>
</dbReference>
<accession>A0A2H0YPC6</accession>
<dbReference type="PROSITE" id="PS52029">
    <property type="entry name" value="LD_TPASE"/>
    <property type="match status" value="1"/>
</dbReference>
<dbReference type="CDD" id="cd16913">
    <property type="entry name" value="YkuD_like"/>
    <property type="match status" value="1"/>
</dbReference>
<evidence type="ECO:0000256" key="3">
    <source>
        <dbReference type="ARBA" id="ARBA00022960"/>
    </source>
</evidence>
<evidence type="ECO:0000256" key="4">
    <source>
        <dbReference type="ARBA" id="ARBA00022984"/>
    </source>
</evidence>
<evidence type="ECO:0000256" key="7">
    <source>
        <dbReference type="SAM" id="Phobius"/>
    </source>
</evidence>
<feature type="active site" description="Proton donor/acceptor" evidence="6">
    <location>
        <position position="145"/>
    </location>
</feature>
<gene>
    <name evidence="9" type="ORF">COT32_01380</name>
</gene>
<keyword evidence="2" id="KW-0808">Transferase</keyword>
<sequence>MNRHFNSILKITIFLLLAVVLGIFIYKWVYPQFESYFVLKITKNQHSSEEFKTPPPESLVKNSPQLCKITENKGKVIKVDLSQQKMTLCEDGKIIKEFFVSTGKKENSTPKGNFRVISKSTMIYSKMTDCWLPFWVGFKGNYGFHEVPICEEGEKRIGEKEIGKPASAGCIRLKIGEAEDFYHRVEIGTRIKIYGQTP</sequence>
<reference evidence="10" key="1">
    <citation type="submission" date="2017-09" db="EMBL/GenBank/DDBJ databases">
        <title>Depth-based differentiation of microbial function through sediment-hosted aquifers and enrichment of novel symbionts in the deep terrestrial subsurface.</title>
        <authorList>
            <person name="Probst A.J."/>
            <person name="Ladd B."/>
            <person name="Jarett J.K."/>
            <person name="Geller-Mcgrath D.E."/>
            <person name="Sieber C.M.K."/>
            <person name="Emerson J.B."/>
            <person name="Anantharaman K."/>
            <person name="Thomas B.C."/>
            <person name="Malmstrom R."/>
            <person name="Stieglmeier M."/>
            <person name="Klingl A."/>
            <person name="Woyke T."/>
            <person name="Ryan C.M."/>
            <person name="Banfield J.F."/>
        </authorList>
    </citation>
    <scope>NUCLEOTIDE SEQUENCE [LARGE SCALE GENOMIC DNA]</scope>
</reference>
<dbReference type="InterPro" id="IPR050979">
    <property type="entry name" value="LD-transpeptidase"/>
</dbReference>
<dbReference type="Pfam" id="PF03734">
    <property type="entry name" value="YkuD"/>
    <property type="match status" value="1"/>
</dbReference>